<accession>A0A6M0K5P8</accession>
<feature type="compositionally biased region" description="Basic residues" evidence="1">
    <location>
        <begin position="26"/>
        <end position="37"/>
    </location>
</feature>
<name>A0A6M0K5P8_9GAMM</name>
<dbReference type="PANTHER" id="PTHR33408:SF2">
    <property type="entry name" value="TRANSPOSASE DDE DOMAIN-CONTAINING PROTEIN"/>
    <property type="match status" value="1"/>
</dbReference>
<organism evidence="3 4">
    <name type="scientific">Thiorhodococcus minor</name>
    <dbReference type="NCBI Taxonomy" id="57489"/>
    <lineage>
        <taxon>Bacteria</taxon>
        <taxon>Pseudomonadati</taxon>
        <taxon>Pseudomonadota</taxon>
        <taxon>Gammaproteobacteria</taxon>
        <taxon>Chromatiales</taxon>
        <taxon>Chromatiaceae</taxon>
        <taxon>Thiorhodococcus</taxon>
    </lineage>
</organism>
<dbReference type="Proteomes" id="UP000483379">
    <property type="component" value="Unassembled WGS sequence"/>
</dbReference>
<evidence type="ECO:0000313" key="3">
    <source>
        <dbReference type="EMBL" id="NEV64263.1"/>
    </source>
</evidence>
<dbReference type="InterPro" id="IPR025668">
    <property type="entry name" value="Tnp_DDE_dom"/>
</dbReference>
<dbReference type="AlphaFoldDB" id="A0A6M0K5P8"/>
<reference evidence="3 4" key="1">
    <citation type="submission" date="2020-02" db="EMBL/GenBank/DDBJ databases">
        <title>Genome sequences of Thiorhodococcus mannitoliphagus and Thiorhodococcus minor, purple sulfur photosynthetic bacteria in the gammaproteobacterial family, Chromatiaceae.</title>
        <authorList>
            <person name="Aviles F.A."/>
            <person name="Meyer T.E."/>
            <person name="Kyndt J.A."/>
        </authorList>
    </citation>
    <scope>NUCLEOTIDE SEQUENCE [LARGE SCALE GENOMIC DNA]</scope>
    <source>
        <strain evidence="3 4">DSM 11518</strain>
    </source>
</reference>
<dbReference type="PANTHER" id="PTHR33408">
    <property type="entry name" value="TRANSPOSASE"/>
    <property type="match status" value="1"/>
</dbReference>
<feature type="region of interest" description="Disordered" evidence="1">
    <location>
        <begin position="1"/>
        <end position="37"/>
    </location>
</feature>
<evidence type="ECO:0000256" key="1">
    <source>
        <dbReference type="SAM" id="MobiDB-lite"/>
    </source>
</evidence>
<feature type="domain" description="Transposase DDE" evidence="2">
    <location>
        <begin position="81"/>
        <end position="150"/>
    </location>
</feature>
<evidence type="ECO:0000313" key="4">
    <source>
        <dbReference type="Proteomes" id="UP000483379"/>
    </source>
</evidence>
<keyword evidence="4" id="KW-1185">Reference proteome</keyword>
<gene>
    <name evidence="3" type="ORF">G3446_20640</name>
</gene>
<dbReference type="Pfam" id="PF13751">
    <property type="entry name" value="DDE_Tnp_1_6"/>
    <property type="match status" value="1"/>
</dbReference>
<evidence type="ECO:0000259" key="2">
    <source>
        <dbReference type="Pfam" id="PF13751"/>
    </source>
</evidence>
<proteinExistence type="predicted"/>
<dbReference type="RefSeq" id="WP_164454832.1">
    <property type="nucleotide sequence ID" value="NZ_JAAIJQ010000081.1"/>
</dbReference>
<dbReference type="EMBL" id="JAAIJQ010000081">
    <property type="protein sequence ID" value="NEV64263.1"/>
    <property type="molecule type" value="Genomic_DNA"/>
</dbReference>
<sequence>MSQSAEQIETPEAFALCPPEASAGPRRAKPANGRGRRYKCGPARAQLTLLPPSVEDYVSADNPVRAISAFHYDAEHDGYHCPGGQRLNPVGKPATRNGTVRQRYRSKAKACADCALREQCLSAKGTRREIERSVHAEAVERHRAHTESEHTPGRRTSIRRHFVYASSAIA</sequence>
<protein>
    <recommendedName>
        <fullName evidence="2">Transposase DDE domain-containing protein</fullName>
    </recommendedName>
</protein>
<comment type="caution">
    <text evidence="3">The sequence shown here is derived from an EMBL/GenBank/DDBJ whole genome shotgun (WGS) entry which is preliminary data.</text>
</comment>